<dbReference type="AlphaFoldDB" id="A0A151JR56"/>
<proteinExistence type="predicted"/>
<organism evidence="1 2">
    <name type="scientific">Trachymyrmex cornetzi</name>
    <dbReference type="NCBI Taxonomy" id="471704"/>
    <lineage>
        <taxon>Eukaryota</taxon>
        <taxon>Metazoa</taxon>
        <taxon>Ecdysozoa</taxon>
        <taxon>Arthropoda</taxon>
        <taxon>Hexapoda</taxon>
        <taxon>Insecta</taxon>
        <taxon>Pterygota</taxon>
        <taxon>Neoptera</taxon>
        <taxon>Endopterygota</taxon>
        <taxon>Hymenoptera</taxon>
        <taxon>Apocrita</taxon>
        <taxon>Aculeata</taxon>
        <taxon>Formicoidea</taxon>
        <taxon>Formicidae</taxon>
        <taxon>Myrmicinae</taxon>
        <taxon>Trachymyrmex</taxon>
    </lineage>
</organism>
<accession>A0A151JR56</accession>
<evidence type="ECO:0000313" key="1">
    <source>
        <dbReference type="EMBL" id="KYN29754.1"/>
    </source>
</evidence>
<gene>
    <name evidence="1" type="ORF">ALC57_00805</name>
</gene>
<protein>
    <submittedName>
        <fullName evidence="1">Uncharacterized protein</fullName>
    </submittedName>
</protein>
<keyword evidence="2" id="KW-1185">Reference proteome</keyword>
<reference evidence="1 2" key="1">
    <citation type="submission" date="2015-09" db="EMBL/GenBank/DDBJ databases">
        <title>Trachymyrmex cornetzi WGS genome.</title>
        <authorList>
            <person name="Nygaard S."/>
            <person name="Hu H."/>
            <person name="Boomsma J."/>
            <person name="Zhang G."/>
        </authorList>
    </citation>
    <scope>NUCLEOTIDE SEQUENCE [LARGE SCALE GENOMIC DNA]</scope>
    <source>
        <strain evidence="1">Tcor2-1</strain>
        <tissue evidence="1">Whole body</tissue>
    </source>
</reference>
<dbReference type="EMBL" id="KQ978620">
    <property type="protein sequence ID" value="KYN29754.1"/>
    <property type="molecule type" value="Genomic_DNA"/>
</dbReference>
<name>A0A151JR56_9HYME</name>
<dbReference type="Proteomes" id="UP000078492">
    <property type="component" value="Unassembled WGS sequence"/>
</dbReference>
<evidence type="ECO:0000313" key="2">
    <source>
        <dbReference type="Proteomes" id="UP000078492"/>
    </source>
</evidence>
<sequence>MCRTATRYRRNKLYKRRKTNAAVVGFGDNRLHTFLPPTFYYGQSIRTSFPFRSRITPTNPCVLLLECRIRFWEPKFCTSIISNPISV</sequence>